<gene>
    <name evidence="2" type="ORF">S01H1_05824</name>
</gene>
<comment type="caution">
    <text evidence="2">The sequence shown here is derived from an EMBL/GenBank/DDBJ whole genome shotgun (WGS) entry which is preliminary data.</text>
</comment>
<sequence length="37" mass="4691">RKYKMNSPDEGEARRGLKRFQQSSEYKRFSPYRKRFY</sequence>
<dbReference type="AlphaFoldDB" id="X0S5X1"/>
<proteinExistence type="predicted"/>
<evidence type="ECO:0000313" key="2">
    <source>
        <dbReference type="EMBL" id="GAF76443.1"/>
    </source>
</evidence>
<accession>X0S5X1</accession>
<feature type="non-terminal residue" evidence="2">
    <location>
        <position position="1"/>
    </location>
</feature>
<name>X0S5X1_9ZZZZ</name>
<dbReference type="EMBL" id="BARS01003027">
    <property type="protein sequence ID" value="GAF76443.1"/>
    <property type="molecule type" value="Genomic_DNA"/>
</dbReference>
<organism evidence="2">
    <name type="scientific">marine sediment metagenome</name>
    <dbReference type="NCBI Taxonomy" id="412755"/>
    <lineage>
        <taxon>unclassified sequences</taxon>
        <taxon>metagenomes</taxon>
        <taxon>ecological metagenomes</taxon>
    </lineage>
</organism>
<evidence type="ECO:0000256" key="1">
    <source>
        <dbReference type="SAM" id="MobiDB-lite"/>
    </source>
</evidence>
<reference evidence="2" key="1">
    <citation type="journal article" date="2014" name="Front. Microbiol.">
        <title>High frequency of phylogenetically diverse reductive dehalogenase-homologous genes in deep subseafloor sedimentary metagenomes.</title>
        <authorList>
            <person name="Kawai M."/>
            <person name="Futagami T."/>
            <person name="Toyoda A."/>
            <person name="Takaki Y."/>
            <person name="Nishi S."/>
            <person name="Hori S."/>
            <person name="Arai W."/>
            <person name="Tsubouchi T."/>
            <person name="Morono Y."/>
            <person name="Uchiyama I."/>
            <person name="Ito T."/>
            <person name="Fujiyama A."/>
            <person name="Inagaki F."/>
            <person name="Takami H."/>
        </authorList>
    </citation>
    <scope>NUCLEOTIDE SEQUENCE</scope>
    <source>
        <strain evidence="2">Expedition CK06-06</strain>
    </source>
</reference>
<feature type="region of interest" description="Disordered" evidence="1">
    <location>
        <begin position="1"/>
        <end position="24"/>
    </location>
</feature>
<protein>
    <submittedName>
        <fullName evidence="2">Uncharacterized protein</fullName>
    </submittedName>
</protein>